<evidence type="ECO:0000256" key="2">
    <source>
        <dbReference type="ARBA" id="ARBA00022801"/>
    </source>
</evidence>
<dbReference type="InterPro" id="IPR017853">
    <property type="entry name" value="GH"/>
</dbReference>
<name>A0AAE8J493_LATSK</name>
<evidence type="ECO:0000256" key="3">
    <source>
        <dbReference type="ARBA" id="ARBA00023295"/>
    </source>
</evidence>
<proteinExistence type="inferred from homology"/>
<dbReference type="Pfam" id="PF01183">
    <property type="entry name" value="Glyco_hydro_25"/>
    <property type="match status" value="1"/>
</dbReference>
<dbReference type="SMART" id="SM00641">
    <property type="entry name" value="Glyco_25"/>
    <property type="match status" value="1"/>
</dbReference>
<dbReference type="Gene3D" id="3.20.20.80">
    <property type="entry name" value="Glycosidases"/>
    <property type="match status" value="1"/>
</dbReference>
<dbReference type="Proteomes" id="UP000239650">
    <property type="component" value="Unassembled WGS sequence"/>
</dbReference>
<dbReference type="GO" id="GO:0009253">
    <property type="term" value="P:peptidoglycan catabolic process"/>
    <property type="evidence" value="ECO:0007669"/>
    <property type="project" value="InterPro"/>
</dbReference>
<keyword evidence="3 5" id="KW-0326">Glycosidase</keyword>
<dbReference type="PANTHER" id="PTHR34135:SF2">
    <property type="entry name" value="LYSOZYME"/>
    <property type="match status" value="1"/>
</dbReference>
<dbReference type="PANTHER" id="PTHR34135">
    <property type="entry name" value="LYSOZYME"/>
    <property type="match status" value="1"/>
</dbReference>
<evidence type="ECO:0000256" key="1">
    <source>
        <dbReference type="ARBA" id="ARBA00010646"/>
    </source>
</evidence>
<keyword evidence="4" id="KW-0812">Transmembrane</keyword>
<evidence type="ECO:0000256" key="4">
    <source>
        <dbReference type="SAM" id="Phobius"/>
    </source>
</evidence>
<dbReference type="SUPFAM" id="SSF51445">
    <property type="entry name" value="(Trans)glycosidases"/>
    <property type="match status" value="1"/>
</dbReference>
<accession>A0AAE8J493</accession>
<evidence type="ECO:0000313" key="6">
    <source>
        <dbReference type="Proteomes" id="UP000239650"/>
    </source>
</evidence>
<keyword evidence="2 5" id="KW-0378">Hydrolase</keyword>
<dbReference type="InterPro" id="IPR002053">
    <property type="entry name" value="Glyco_hydro_25"/>
</dbReference>
<comment type="caution">
    <text evidence="5">The sequence shown here is derived from an EMBL/GenBank/DDBJ whole genome shotgun (WGS) entry which is preliminary data.</text>
</comment>
<dbReference type="GO" id="GO:0016052">
    <property type="term" value="P:carbohydrate catabolic process"/>
    <property type="evidence" value="ECO:0007669"/>
    <property type="project" value="TreeGrafter"/>
</dbReference>
<gene>
    <name evidence="5" type="primary">acm_2</name>
    <name evidence="5" type="ORF">LAS9267_00792</name>
</gene>
<organism evidence="5 6">
    <name type="scientific">Latilactobacillus sakei</name>
    <name type="common">Lactobacillus sakei</name>
    <dbReference type="NCBI Taxonomy" id="1599"/>
    <lineage>
        <taxon>Bacteria</taxon>
        <taxon>Bacillati</taxon>
        <taxon>Bacillota</taxon>
        <taxon>Bacilli</taxon>
        <taxon>Lactobacillales</taxon>
        <taxon>Lactobacillaceae</taxon>
        <taxon>Latilactobacillus</taxon>
    </lineage>
</organism>
<dbReference type="CDD" id="cd06419">
    <property type="entry name" value="GH25_muramidase_2"/>
    <property type="match status" value="1"/>
</dbReference>
<dbReference type="GO" id="GO:0003796">
    <property type="term" value="F:lysozyme activity"/>
    <property type="evidence" value="ECO:0007669"/>
    <property type="project" value="UniProtKB-EC"/>
</dbReference>
<protein>
    <submittedName>
        <fullName evidence="5">Lysozyme M1</fullName>
        <ecNumber evidence="5">3.2.1.17</ecNumber>
    </submittedName>
</protein>
<dbReference type="GO" id="GO:0016998">
    <property type="term" value="P:cell wall macromolecule catabolic process"/>
    <property type="evidence" value="ECO:0007669"/>
    <property type="project" value="InterPro"/>
</dbReference>
<keyword evidence="4" id="KW-0472">Membrane</keyword>
<comment type="similarity">
    <text evidence="1">Belongs to the glycosyl hydrolase 25 family.</text>
</comment>
<feature type="transmembrane region" description="Helical" evidence="4">
    <location>
        <begin position="41"/>
        <end position="59"/>
    </location>
</feature>
<dbReference type="InterPro" id="IPR018077">
    <property type="entry name" value="Glyco_hydro_fam25_subgr"/>
</dbReference>
<keyword evidence="4" id="KW-1133">Transmembrane helix</keyword>
<dbReference type="EC" id="3.2.1.17" evidence="5"/>
<dbReference type="AlphaFoldDB" id="A0AAE8J493"/>
<dbReference type="PROSITE" id="PS51904">
    <property type="entry name" value="GLYCOSYL_HYDROL_F25_2"/>
    <property type="match status" value="1"/>
</dbReference>
<evidence type="ECO:0000313" key="5">
    <source>
        <dbReference type="EMBL" id="SPE20407.1"/>
    </source>
</evidence>
<reference evidence="5 6" key="1">
    <citation type="submission" date="2018-02" db="EMBL/GenBank/DDBJ databases">
        <authorList>
            <person name="Rodrigo-Torres L."/>
            <person name="Arahal R. D."/>
            <person name="Lucena T."/>
        </authorList>
    </citation>
    <scope>NUCLEOTIDE SEQUENCE [LARGE SCALE GENOMIC DNA]</scope>
    <source>
        <strain evidence="5 6">CECT 9267</strain>
    </source>
</reference>
<sequence length="269" mass="30970">MFAVNENSKLSVLSLSWGETMKRRMTPIFQDSFQKRYWRRIVLLSLLAIAVITGIWWWLQNRTDRPNEQQYPVLGAQISQEDGYQDYQILKKEGLKFVYLKATEGASYKDDNFDSNYSRAEGSGISVGVYHFFSFDSSPEDQAQQFIKSVGQDTGHLPIMVYLSYYNDYAQKPPAKAKTQRAIARFVTLINQYYHQDCIIGGAPALLKRYVPTKGTYPLWQTTQQRPTVGTKNGFWQYTTASKIPGGRDDSEYQLAVFTGTPQEWQKLK</sequence>
<dbReference type="EMBL" id="OKRC01000003">
    <property type="protein sequence ID" value="SPE20407.1"/>
    <property type="molecule type" value="Genomic_DNA"/>
</dbReference>